<organism evidence="5">
    <name type="scientific">Xenorhabdus szentirmaii</name>
    <dbReference type="NCBI Taxonomy" id="290112"/>
    <lineage>
        <taxon>Bacteria</taxon>
        <taxon>Pseudomonadati</taxon>
        <taxon>Pseudomonadota</taxon>
        <taxon>Gammaproteobacteria</taxon>
        <taxon>Enterobacterales</taxon>
        <taxon>Morganellaceae</taxon>
        <taxon>Xenorhabdus</taxon>
    </lineage>
</organism>
<feature type="transmembrane region" description="Helical" evidence="1">
    <location>
        <begin position="12"/>
        <end position="36"/>
    </location>
</feature>
<dbReference type="InterPro" id="IPR010623">
    <property type="entry name" value="IcmF_C"/>
</dbReference>
<dbReference type="InterPro" id="IPR009612">
    <property type="entry name" value="IcmF-rel"/>
</dbReference>
<dbReference type="RefSeq" id="WP_323869464.1">
    <property type="nucleotide sequence ID" value="NZ_JACXBF010000430.1"/>
</dbReference>
<dbReference type="InterPro" id="IPR053156">
    <property type="entry name" value="T6SS_TssM-like"/>
</dbReference>
<dbReference type="PANTHER" id="PTHR36153">
    <property type="entry name" value="INNER MEMBRANE PROTEIN-RELATED"/>
    <property type="match status" value="1"/>
</dbReference>
<proteinExistence type="predicted"/>
<feature type="domain" description="Type VI secretion system component TssM1 helical" evidence="4">
    <location>
        <begin position="858"/>
        <end position="963"/>
    </location>
</feature>
<dbReference type="PANTHER" id="PTHR36153:SF1">
    <property type="entry name" value="TYPE VI SECRETION SYSTEM COMPONENT TSSM1"/>
    <property type="match status" value="1"/>
</dbReference>
<evidence type="ECO:0000256" key="1">
    <source>
        <dbReference type="SAM" id="Phobius"/>
    </source>
</evidence>
<sequence length="1101" mass="123412">MARPEIKQGGFPPLLVISYLLVVTLLILVFSHLYFFFGDHIQAPQIPYRQLMLKTAVIWGIMVLLCPVYIMAWRKWIEVDAYKTVGESEENIIQPQPETQAVLKNTLAHALRLRYGPFWKRKIHILMLMGKAEQVEQLVPGLVSAQWLEGAGILLVWGGNSDEESAGLINQTLRRLRRRRPLDGIIWVTEDFHQHLTLPPEKPRSALSNSAVEAISRQLHTRYQALGWTVPVYVWSLHPAQQHQVQQEHQTQVPAVGCLLPLQCQPETLRTALAGLLPALIAQGTQSIMNDRRQDFLLSLAGWLRAEGIERLTASLTPLLSGYRPLPVAGVMFSQLIVAIPMAGYDHDHTWYKDKRWDNLLAFVRQPSTGTQPVRLGWPWVKIMQGITASLMLAWGVGMLVSFFANRSLITESIEQADLAGDKQQLPAVRQAAQQRVEHMLTALQRQETAGSPLYRRFGLDQSLPLRQALWPVYQHTVLPELRGSMACSLEAALTARLHAPAGQDTPAIYHLLKAYLMMAQPDNMAAPFFRDTLKTLTPHPQPSVGFYADNLPRHPAWKIEPDRALIHQARTALRQEMGSDQTESALYQTLLAQVKNQYADISLHDMTGETEADRLWYAEGSVPGMFTRKAWEETVQPALDRVVNERKNQIDWVLREDNPATQDGASPAQLKARLTARYFTDFAGAWRTFLNGIRWRQATTLAETASQLALMADGRQSPLIPLMNTLAYQGKTGQQALAGRGEDGASANPMVATFAPLLALVEPQADATQGTLLSLSGFMTRSTRVRLKLQHITQSGAPHVASRRLAQTIMQGKTPDLSDTRDYGQRVAASLGRELQQLGQALFVAPMAQSWQQLLTPTAQSLNAQWKTAVVDKWQADVGAHYPFRNVAQDASLPVLSQYLRAHGGHIPHFLESHLSGVLQKDGHRWVPNLAQSQGLTFNPQFLRALDTLNMLSDTVFADGEARLHFDLEAGTADGVMQTTLIIDHQKLDYVNQMPFWQAFVWPNDTTDQGATLSWRSVQAGEILYAEMPGPWGWVRLLEQARVEPVNAGPPSGAGARYRLRWQASDGRWLNYTLRTTGKSHPLLLLKLRNFTLPERIFLN</sequence>
<dbReference type="Pfam" id="PF06761">
    <property type="entry name" value="IcmF-related"/>
    <property type="match status" value="1"/>
</dbReference>
<dbReference type="Pfam" id="PF06744">
    <property type="entry name" value="IcmF_C"/>
    <property type="match status" value="1"/>
</dbReference>
<gene>
    <name evidence="5" type="ORF">ID854_16520</name>
</gene>
<name>A0AAW3YYY0_9GAMM</name>
<feature type="domain" description="IcmF-related" evidence="3">
    <location>
        <begin position="435"/>
        <end position="730"/>
    </location>
</feature>
<feature type="transmembrane region" description="Helical" evidence="1">
    <location>
        <begin position="56"/>
        <end position="73"/>
    </location>
</feature>
<feature type="domain" description="Type VI secretion system IcmF C-terminal" evidence="2">
    <location>
        <begin position="974"/>
        <end position="1078"/>
    </location>
</feature>
<reference evidence="5" key="2">
    <citation type="journal article" date="2024" name="Toxins">
        <title>Genome Sequence Analysis of Native Xenorhabdus Strains Isolated from Entomopathogenic Nematodes in Argentina.</title>
        <authorList>
            <person name="Palma L."/>
            <person name="Frizzo L."/>
            <person name="Kaiser S."/>
            <person name="Berry C."/>
            <person name="Caballero P."/>
            <person name="Bode H.B."/>
            <person name="Del Valle E.E."/>
        </authorList>
    </citation>
    <scope>NUCLEOTIDE SEQUENCE</scope>
    <source>
        <strain evidence="5">M</strain>
    </source>
</reference>
<evidence type="ECO:0000259" key="4">
    <source>
        <dbReference type="Pfam" id="PF21070"/>
    </source>
</evidence>
<reference evidence="5" key="1">
    <citation type="submission" date="2020-09" db="EMBL/GenBank/DDBJ databases">
        <authorList>
            <person name="Palma L."/>
            <person name="Caballero P."/>
            <person name="Berry C."/>
            <person name="Del Valle E."/>
        </authorList>
    </citation>
    <scope>NUCLEOTIDE SEQUENCE</scope>
    <source>
        <strain evidence="5">M</strain>
    </source>
</reference>
<protein>
    <submittedName>
        <fullName evidence="5">Type VI secretion protein VasK</fullName>
    </submittedName>
</protein>
<accession>A0AAW3YYY0</accession>
<keyword evidence="1" id="KW-1133">Transmembrane helix</keyword>
<dbReference type="Pfam" id="PF21070">
    <property type="entry name" value="IcmF_helical"/>
    <property type="match status" value="1"/>
</dbReference>
<dbReference type="Proteomes" id="UP001193920">
    <property type="component" value="Unassembled WGS sequence"/>
</dbReference>
<dbReference type="EMBL" id="JACXBF010000430">
    <property type="protein sequence ID" value="MBD2801992.1"/>
    <property type="molecule type" value="Genomic_DNA"/>
</dbReference>
<comment type="caution">
    <text evidence="5">The sequence shown here is derived from an EMBL/GenBank/DDBJ whole genome shotgun (WGS) entry which is preliminary data.</text>
</comment>
<dbReference type="AlphaFoldDB" id="A0AAW3YYY0"/>
<dbReference type="InterPro" id="IPR048677">
    <property type="entry name" value="TssM1_hel"/>
</dbReference>
<evidence type="ECO:0000259" key="3">
    <source>
        <dbReference type="Pfam" id="PF06761"/>
    </source>
</evidence>
<keyword evidence="1" id="KW-0812">Transmembrane</keyword>
<evidence type="ECO:0000313" key="5">
    <source>
        <dbReference type="EMBL" id="MBD2801992.1"/>
    </source>
</evidence>
<keyword evidence="1" id="KW-0472">Membrane</keyword>
<evidence type="ECO:0000259" key="2">
    <source>
        <dbReference type="Pfam" id="PF06744"/>
    </source>
</evidence>